<proteinExistence type="predicted"/>
<evidence type="ECO:0000259" key="1">
    <source>
        <dbReference type="Pfam" id="PF11412"/>
    </source>
</evidence>
<dbReference type="EMBL" id="QOQK01000001">
    <property type="protein sequence ID" value="RCL85616.1"/>
    <property type="molecule type" value="Genomic_DNA"/>
</dbReference>
<dbReference type="InterPro" id="IPR028250">
    <property type="entry name" value="DsbDN"/>
</dbReference>
<dbReference type="AlphaFoldDB" id="A0A368EN29"/>
<reference evidence="2 3" key="1">
    <citation type="journal article" date="2018" name="Microbiome">
        <title>Fine metagenomic profile of the Mediterranean stratified and mixed water columns revealed by assembly and recruitment.</title>
        <authorList>
            <person name="Haro-Moreno J.M."/>
            <person name="Lopez-Perez M."/>
            <person name="De La Torre J.R."/>
            <person name="Picazo A."/>
            <person name="Camacho A."/>
            <person name="Rodriguez-Valera F."/>
        </authorList>
    </citation>
    <scope>NUCLEOTIDE SEQUENCE [LARGE SCALE GENOMIC DNA]</scope>
    <source>
        <strain evidence="2">MED-G50</strain>
    </source>
</reference>
<name>A0A368EN29_9PROT</name>
<comment type="caution">
    <text evidence="2">The sequence shown here is derived from an EMBL/GenBank/DDBJ whole genome shotgun (WGS) entry which is preliminary data.</text>
</comment>
<protein>
    <recommendedName>
        <fullName evidence="1">Thiol:disulfide interchange protein DsbD N-terminal domain-containing protein</fullName>
    </recommendedName>
</protein>
<dbReference type="Pfam" id="PF11412">
    <property type="entry name" value="DsbD_N"/>
    <property type="match status" value="1"/>
</dbReference>
<evidence type="ECO:0000313" key="3">
    <source>
        <dbReference type="Proteomes" id="UP000252289"/>
    </source>
</evidence>
<feature type="domain" description="Thiol:disulfide interchange protein DsbD N-terminal" evidence="1">
    <location>
        <begin position="71"/>
        <end position="175"/>
    </location>
</feature>
<organism evidence="2 3">
    <name type="scientific">PS1 clade bacterium</name>
    <dbReference type="NCBI Taxonomy" id="2175152"/>
    <lineage>
        <taxon>Bacteria</taxon>
        <taxon>Pseudomonadati</taxon>
        <taxon>Pseudomonadota</taxon>
        <taxon>Alphaproteobacteria</taxon>
        <taxon>PS1 clade</taxon>
    </lineage>
</organism>
<sequence length="303" mass="33695">MFDSKSFLILALVFMLSGIGLTSQSYASELERLTIPATSPSFYEDWQEPTSLYGKPLEAAKAKLVTGIYEGQPIIALHLIMSEGWHSYWYFPGAAGIAPTFEWGASPYFSAGEPLFLPPKRFKEPGGPTYGYDGETVIFIPLAFNESFENRDETVFALSLTFSLGLCKDICVPASFTFSERITLKDIRHSLDQKWVSKALTALPKPSNDELFVKEVSFIENNLQVAIAGENLTRPDVFIAGRDGDFFDEPEIVSQSSNLWVFSVPVVPVDDSFLDRALKFVITDTAGAVFQSRYVQSKKSVNE</sequence>
<dbReference type="Proteomes" id="UP000252289">
    <property type="component" value="Unassembled WGS sequence"/>
</dbReference>
<evidence type="ECO:0000313" key="2">
    <source>
        <dbReference type="EMBL" id="RCL85616.1"/>
    </source>
</evidence>
<accession>A0A368EN29</accession>
<gene>
    <name evidence="2" type="ORF">DBW64_00055</name>
</gene>